<dbReference type="OrthoDB" id="1118734at2"/>
<gene>
    <name evidence="2" type="ORF">BX611_0543</name>
</gene>
<dbReference type="EMBL" id="QTTQ01000009">
    <property type="protein sequence ID" value="REE83256.1"/>
    <property type="molecule type" value="Genomic_DNA"/>
</dbReference>
<dbReference type="Pfam" id="PF10677">
    <property type="entry name" value="DUF2490"/>
    <property type="match status" value="1"/>
</dbReference>
<keyword evidence="3" id="KW-1185">Reference proteome</keyword>
<evidence type="ECO:0000313" key="3">
    <source>
        <dbReference type="Proteomes" id="UP000256429"/>
    </source>
</evidence>
<feature type="chain" id="PRO_5017658990" evidence="1">
    <location>
        <begin position="20"/>
        <end position="248"/>
    </location>
</feature>
<proteinExistence type="predicted"/>
<accession>A0A3D9S1R5</accession>
<dbReference type="RefSeq" id="WP_115877932.1">
    <property type="nucleotide sequence ID" value="NZ_QTTQ01000009.1"/>
</dbReference>
<keyword evidence="1" id="KW-0732">Signal</keyword>
<protein>
    <submittedName>
        <fullName evidence="2">Uncharacterized protein DUF2490</fullName>
    </submittedName>
</protein>
<evidence type="ECO:0000256" key="1">
    <source>
        <dbReference type="SAM" id="SignalP"/>
    </source>
</evidence>
<dbReference type="AlphaFoldDB" id="A0A3D9S1R5"/>
<evidence type="ECO:0000313" key="2">
    <source>
        <dbReference type="EMBL" id="REE83256.1"/>
    </source>
</evidence>
<reference evidence="2 3" key="1">
    <citation type="submission" date="2018-08" db="EMBL/GenBank/DDBJ databases">
        <title>Genomic Encyclopedia of Type Strains, Phase III (KMG-III): the genomes of soil and plant-associated and newly described type strains.</title>
        <authorList>
            <person name="Whitman W."/>
        </authorList>
    </citation>
    <scope>NUCLEOTIDE SEQUENCE [LARGE SCALE GENOMIC DNA]</scope>
    <source>
        <strain evidence="2 3">325-5</strain>
    </source>
</reference>
<sequence>MKKIIFALLILSICGKINAQTETLKDNGSWFTFLNKLKVSEKICIGNIVQQRNVNFLKNTQAIILASSINYRLSKYLSIGLGYLHYTSFPYGALHPSIKKKENRFFQNITLNSNVGKVKISNWLQFEERNIDLINSNITPNVIEGDKYVNRIRYRIQASTNLLKLKNETFIMGKLSNEIRIRFAGGGISTPNFDQNNFAALLGYKLLPNSSVWIGYGRYYYRKNSELYVSNNLLHVNLSYDIDLTKKK</sequence>
<name>A0A3D9S1R5_9FLAO</name>
<feature type="signal peptide" evidence="1">
    <location>
        <begin position="1"/>
        <end position="19"/>
    </location>
</feature>
<dbReference type="InterPro" id="IPR019619">
    <property type="entry name" value="DUF2490"/>
</dbReference>
<organism evidence="2 3">
    <name type="scientific">Lutibacter oceani</name>
    <dbReference type="NCBI Taxonomy" id="1853311"/>
    <lineage>
        <taxon>Bacteria</taxon>
        <taxon>Pseudomonadati</taxon>
        <taxon>Bacteroidota</taxon>
        <taxon>Flavobacteriia</taxon>
        <taxon>Flavobacteriales</taxon>
        <taxon>Flavobacteriaceae</taxon>
        <taxon>Lutibacter</taxon>
    </lineage>
</organism>
<comment type="caution">
    <text evidence="2">The sequence shown here is derived from an EMBL/GenBank/DDBJ whole genome shotgun (WGS) entry which is preliminary data.</text>
</comment>
<dbReference type="Proteomes" id="UP000256429">
    <property type="component" value="Unassembled WGS sequence"/>
</dbReference>